<comment type="similarity">
    <text evidence="1">Belongs to the aldo/keto reductase family.</text>
</comment>
<dbReference type="InterPro" id="IPR036812">
    <property type="entry name" value="NAD(P)_OxRdtase_dom_sf"/>
</dbReference>
<dbReference type="PROSITE" id="PS00798">
    <property type="entry name" value="ALDOKETO_REDUCTASE_1"/>
    <property type="match status" value="1"/>
</dbReference>
<feature type="site" description="Lowers pKa of active site Tyr" evidence="6">
    <location>
        <position position="79"/>
    </location>
</feature>
<dbReference type="AlphaFoldDB" id="A0A553P4L4"/>
<name>A0A553P4L4_TIGCA</name>
<keyword evidence="3" id="KW-0560">Oxidoreductase</keyword>
<evidence type="ECO:0000256" key="6">
    <source>
        <dbReference type="PIRSR" id="PIRSR000097-3"/>
    </source>
</evidence>
<keyword evidence="2" id="KW-0521">NADP</keyword>
<dbReference type="STRING" id="6832.A0A553P4L4"/>
<sequence>MSRVMKLNTGQEMPILGLGTWHHGKEKGEMAKAMSFAIKNGYRHIDCAHIYLNETELGEEFDRIIGKDIQREELFIAGKLWSTHHEPERVEEGCRNSLKALNLDYFDLYYIHWPAAFEYGDGNLPKDENGRIRHIDVNPVDTWKAMEDLVKKGLVKAIGVCNFNTKQMKDIMANAETKPAVLQVESNPRMQNEILRKFCQKHDIAMIGFSSFGSPDLPWGEKLPHILIDPILTTIAEKHKRSTALCVLRWQIQRGVGVIPKSVLETELLENLKVFDMELDDDDMRQIETMDKNIRKIVPIVTLKDGTVELRDLHNKNNGFTFEETEADALNCA</sequence>
<accession>A0A553P4L4</accession>
<dbReference type="OrthoDB" id="416253at2759"/>
<dbReference type="SUPFAM" id="SSF51430">
    <property type="entry name" value="NAD(P)-linked oxidoreductase"/>
    <property type="match status" value="1"/>
</dbReference>
<feature type="binding site" evidence="5">
    <location>
        <position position="112"/>
    </location>
    <ligand>
        <name>substrate</name>
    </ligand>
</feature>
<dbReference type="OMA" id="STHHEPE"/>
<dbReference type="InterPro" id="IPR018170">
    <property type="entry name" value="Aldo/ket_reductase_CS"/>
</dbReference>
<evidence type="ECO:0000313" key="8">
    <source>
        <dbReference type="EMBL" id="TRY72629.1"/>
    </source>
</evidence>
<evidence type="ECO:0000256" key="3">
    <source>
        <dbReference type="ARBA" id="ARBA00023002"/>
    </source>
</evidence>
<comment type="caution">
    <text evidence="8">The sequence shown here is derived from an EMBL/GenBank/DDBJ whole genome shotgun (WGS) entry which is preliminary data.</text>
</comment>
<dbReference type="Pfam" id="PF00248">
    <property type="entry name" value="Aldo_ket_red"/>
    <property type="match status" value="1"/>
</dbReference>
<proteinExistence type="inferred from homology"/>
<organism evidence="8 9">
    <name type="scientific">Tigriopus californicus</name>
    <name type="common">Marine copepod</name>
    <dbReference type="NCBI Taxonomy" id="6832"/>
    <lineage>
        <taxon>Eukaryota</taxon>
        <taxon>Metazoa</taxon>
        <taxon>Ecdysozoa</taxon>
        <taxon>Arthropoda</taxon>
        <taxon>Crustacea</taxon>
        <taxon>Multicrustacea</taxon>
        <taxon>Hexanauplia</taxon>
        <taxon>Copepoda</taxon>
        <taxon>Harpacticoida</taxon>
        <taxon>Harpacticidae</taxon>
        <taxon>Tigriopus</taxon>
    </lineage>
</organism>
<dbReference type="PANTHER" id="PTHR11732">
    <property type="entry name" value="ALDO/KETO REDUCTASE"/>
    <property type="match status" value="1"/>
</dbReference>
<dbReference type="InterPro" id="IPR023210">
    <property type="entry name" value="NADP_OxRdtase_dom"/>
</dbReference>
<dbReference type="FunFam" id="3.20.20.100:FF:000006">
    <property type="entry name" value="Aldo-keto reductase family 1 member A1"/>
    <property type="match status" value="1"/>
</dbReference>
<keyword evidence="9" id="KW-1185">Reference proteome</keyword>
<dbReference type="EMBL" id="VCGU01000008">
    <property type="protein sequence ID" value="TRY72629.1"/>
    <property type="molecule type" value="Genomic_DNA"/>
</dbReference>
<reference evidence="8 9" key="1">
    <citation type="journal article" date="2018" name="Nat. Ecol. Evol.">
        <title>Genomic signatures of mitonuclear coevolution across populations of Tigriopus californicus.</title>
        <authorList>
            <person name="Barreto F.S."/>
            <person name="Watson E.T."/>
            <person name="Lima T.G."/>
            <person name="Willett C.S."/>
            <person name="Edmands S."/>
            <person name="Li W."/>
            <person name="Burton R.S."/>
        </authorList>
    </citation>
    <scope>NUCLEOTIDE SEQUENCE [LARGE SCALE GENOMIC DNA]</scope>
    <source>
        <strain evidence="8 9">San Diego</strain>
    </source>
</reference>
<dbReference type="InterPro" id="IPR020471">
    <property type="entry name" value="AKR"/>
</dbReference>
<dbReference type="PROSITE" id="PS00062">
    <property type="entry name" value="ALDOKETO_REDUCTASE_2"/>
    <property type="match status" value="1"/>
</dbReference>
<evidence type="ECO:0000256" key="1">
    <source>
        <dbReference type="ARBA" id="ARBA00007905"/>
    </source>
</evidence>
<dbReference type="Gene3D" id="3.20.20.100">
    <property type="entry name" value="NADP-dependent oxidoreductase domain"/>
    <property type="match status" value="1"/>
</dbReference>
<evidence type="ECO:0000313" key="9">
    <source>
        <dbReference type="Proteomes" id="UP000318571"/>
    </source>
</evidence>
<evidence type="ECO:0000256" key="4">
    <source>
        <dbReference type="PIRSR" id="PIRSR000097-1"/>
    </source>
</evidence>
<evidence type="ECO:0000256" key="5">
    <source>
        <dbReference type="PIRSR" id="PIRSR000097-2"/>
    </source>
</evidence>
<protein>
    <recommendedName>
        <fullName evidence="7">NADP-dependent oxidoreductase domain-containing protein</fullName>
    </recommendedName>
</protein>
<evidence type="ECO:0000256" key="2">
    <source>
        <dbReference type="ARBA" id="ARBA00022857"/>
    </source>
</evidence>
<feature type="active site" description="Proton donor" evidence="4">
    <location>
        <position position="51"/>
    </location>
</feature>
<dbReference type="PIRSF" id="PIRSF000097">
    <property type="entry name" value="AKR"/>
    <property type="match status" value="1"/>
</dbReference>
<dbReference type="Proteomes" id="UP000318571">
    <property type="component" value="Chromosome 7"/>
</dbReference>
<dbReference type="PRINTS" id="PR00069">
    <property type="entry name" value="ALDKETRDTASE"/>
</dbReference>
<dbReference type="GO" id="GO:0016491">
    <property type="term" value="F:oxidoreductase activity"/>
    <property type="evidence" value="ECO:0007669"/>
    <property type="project" value="UniProtKB-KW"/>
</dbReference>
<gene>
    <name evidence="8" type="ORF">TCAL_10608</name>
</gene>
<evidence type="ECO:0000259" key="7">
    <source>
        <dbReference type="Pfam" id="PF00248"/>
    </source>
</evidence>
<feature type="domain" description="NADP-dependent oxidoreductase" evidence="7">
    <location>
        <begin position="16"/>
        <end position="290"/>
    </location>
</feature>